<dbReference type="SUPFAM" id="SSF64288">
    <property type="entry name" value="Chorismate lyase-like"/>
    <property type="match status" value="1"/>
</dbReference>
<sequence length="231" mass="25415">MPREMTAYRRVADALRGQIKGGTLKPGDRIPSLSELQEQFGVSDTVILEARKILAAEGLLQARTGDGTYVRERPEPKRLLRNETFPVGAPFRLEEGEATLLPEVVEEMGTVAVSGAVARQLGIVPGKEVLRLRQVFRHDEHPAQLVTTYVVKAADVTADAPWWEDELSVRPADDAEGRSLHGVAGHPATVVTRTEFAESGQALRVVVTVMLAERFTVIYRRQPESARAEQA</sequence>
<gene>
    <name evidence="5" type="ORF">GCM10009863_63980</name>
</gene>
<keyword evidence="3" id="KW-0804">Transcription</keyword>
<feature type="domain" description="HTH gntR-type" evidence="4">
    <location>
        <begin position="5"/>
        <end position="73"/>
    </location>
</feature>
<evidence type="ECO:0000256" key="2">
    <source>
        <dbReference type="ARBA" id="ARBA00023125"/>
    </source>
</evidence>
<dbReference type="CDD" id="cd07377">
    <property type="entry name" value="WHTH_GntR"/>
    <property type="match status" value="1"/>
</dbReference>
<dbReference type="PANTHER" id="PTHR44846:SF17">
    <property type="entry name" value="GNTR-FAMILY TRANSCRIPTIONAL REGULATOR"/>
    <property type="match status" value="1"/>
</dbReference>
<dbReference type="PANTHER" id="PTHR44846">
    <property type="entry name" value="MANNOSYL-D-GLYCERATE TRANSPORT/METABOLISM SYSTEM REPRESSOR MNGR-RELATED"/>
    <property type="match status" value="1"/>
</dbReference>
<dbReference type="Gene3D" id="1.10.10.10">
    <property type="entry name" value="Winged helix-like DNA-binding domain superfamily/Winged helix DNA-binding domain"/>
    <property type="match status" value="1"/>
</dbReference>
<dbReference type="Proteomes" id="UP001501447">
    <property type="component" value="Unassembled WGS sequence"/>
</dbReference>
<keyword evidence="6" id="KW-1185">Reference proteome</keyword>
<dbReference type="InterPro" id="IPR036390">
    <property type="entry name" value="WH_DNA-bd_sf"/>
</dbReference>
<dbReference type="InterPro" id="IPR050679">
    <property type="entry name" value="Bact_HTH_transcr_reg"/>
</dbReference>
<accession>A0ABP6DDZ8</accession>
<keyword evidence="1" id="KW-0805">Transcription regulation</keyword>
<dbReference type="EMBL" id="BAAARJ010000032">
    <property type="protein sequence ID" value="GAA2638354.1"/>
    <property type="molecule type" value="Genomic_DNA"/>
</dbReference>
<protein>
    <submittedName>
        <fullName evidence="5">GntR family transcriptional regulator</fullName>
    </submittedName>
</protein>
<proteinExistence type="predicted"/>
<dbReference type="PROSITE" id="PS50949">
    <property type="entry name" value="HTH_GNTR"/>
    <property type="match status" value="1"/>
</dbReference>
<evidence type="ECO:0000256" key="1">
    <source>
        <dbReference type="ARBA" id="ARBA00023015"/>
    </source>
</evidence>
<dbReference type="SMART" id="SM00345">
    <property type="entry name" value="HTH_GNTR"/>
    <property type="match status" value="1"/>
</dbReference>
<comment type="caution">
    <text evidence="5">The sequence shown here is derived from an EMBL/GenBank/DDBJ whole genome shotgun (WGS) entry which is preliminary data.</text>
</comment>
<name>A0ABP6DDZ8_9ACTN</name>
<reference evidence="6" key="1">
    <citation type="journal article" date="2019" name="Int. J. Syst. Evol. Microbiol.">
        <title>The Global Catalogue of Microorganisms (GCM) 10K type strain sequencing project: providing services to taxonomists for standard genome sequencing and annotation.</title>
        <authorList>
            <consortium name="The Broad Institute Genomics Platform"/>
            <consortium name="The Broad Institute Genome Sequencing Center for Infectious Disease"/>
            <person name="Wu L."/>
            <person name="Ma J."/>
        </authorList>
    </citation>
    <scope>NUCLEOTIDE SEQUENCE [LARGE SCALE GENOMIC DNA]</scope>
    <source>
        <strain evidence="6">JCM 16373</strain>
    </source>
</reference>
<dbReference type="Gene3D" id="3.40.1410.10">
    <property type="entry name" value="Chorismate lyase-like"/>
    <property type="match status" value="2"/>
</dbReference>
<keyword evidence="2" id="KW-0238">DNA-binding</keyword>
<evidence type="ECO:0000313" key="6">
    <source>
        <dbReference type="Proteomes" id="UP001501447"/>
    </source>
</evidence>
<dbReference type="InterPro" id="IPR036388">
    <property type="entry name" value="WH-like_DNA-bd_sf"/>
</dbReference>
<evidence type="ECO:0000259" key="4">
    <source>
        <dbReference type="PROSITE" id="PS50949"/>
    </source>
</evidence>
<evidence type="ECO:0000313" key="5">
    <source>
        <dbReference type="EMBL" id="GAA2638354.1"/>
    </source>
</evidence>
<dbReference type="InterPro" id="IPR000524">
    <property type="entry name" value="Tscrpt_reg_HTH_GntR"/>
</dbReference>
<organism evidence="5 6">
    <name type="scientific">Streptomyces axinellae</name>
    <dbReference type="NCBI Taxonomy" id="552788"/>
    <lineage>
        <taxon>Bacteria</taxon>
        <taxon>Bacillati</taxon>
        <taxon>Actinomycetota</taxon>
        <taxon>Actinomycetes</taxon>
        <taxon>Kitasatosporales</taxon>
        <taxon>Streptomycetaceae</taxon>
        <taxon>Streptomyces</taxon>
    </lineage>
</organism>
<dbReference type="Pfam" id="PF00392">
    <property type="entry name" value="GntR"/>
    <property type="match status" value="1"/>
</dbReference>
<evidence type="ECO:0000256" key="3">
    <source>
        <dbReference type="ARBA" id="ARBA00023163"/>
    </source>
</evidence>
<dbReference type="SUPFAM" id="SSF46785">
    <property type="entry name" value="Winged helix' DNA-binding domain"/>
    <property type="match status" value="1"/>
</dbReference>
<dbReference type="InterPro" id="IPR028978">
    <property type="entry name" value="Chorismate_lyase_/UTRA_dom_sf"/>
</dbReference>